<organism evidence="1 2">
    <name type="scientific">Flavobacterium azooxidireducens</name>
    <dbReference type="NCBI Taxonomy" id="1871076"/>
    <lineage>
        <taxon>Bacteria</taxon>
        <taxon>Pseudomonadati</taxon>
        <taxon>Bacteroidota</taxon>
        <taxon>Flavobacteriia</taxon>
        <taxon>Flavobacteriales</taxon>
        <taxon>Flavobacteriaceae</taxon>
        <taxon>Flavobacterium</taxon>
    </lineage>
</organism>
<gene>
    <name evidence="1" type="ORF">M0M57_03545</name>
</gene>
<proteinExistence type="predicted"/>
<dbReference type="PROSITE" id="PS51257">
    <property type="entry name" value="PROKAR_LIPOPROTEIN"/>
    <property type="match status" value="1"/>
</dbReference>
<evidence type="ECO:0000313" key="1">
    <source>
        <dbReference type="EMBL" id="UPQ79914.1"/>
    </source>
</evidence>
<reference evidence="1" key="1">
    <citation type="submission" date="2022-04" db="EMBL/GenBank/DDBJ databases">
        <title>Consumption of N2O by Flavobacterium azooxidireducens sp. nov. isolated from Decomposing Leaf Litter of Phragmites australis (Cav.).</title>
        <authorList>
            <person name="Behrendt U."/>
            <person name="Spanner T."/>
            <person name="Augustin J."/>
            <person name="Horn M.A."/>
            <person name="Kolb S."/>
            <person name="Ulrich A."/>
        </authorList>
    </citation>
    <scope>NUCLEOTIDE SEQUENCE</scope>
    <source>
        <strain evidence="1">IGB 4-14</strain>
    </source>
</reference>
<dbReference type="RefSeq" id="WP_248435431.1">
    <property type="nucleotide sequence ID" value="NZ_CP096205.1"/>
</dbReference>
<evidence type="ECO:0008006" key="3">
    <source>
        <dbReference type="Google" id="ProtNLM"/>
    </source>
</evidence>
<dbReference type="Proteomes" id="UP000830583">
    <property type="component" value="Chromosome"/>
</dbReference>
<keyword evidence="2" id="KW-1185">Reference proteome</keyword>
<dbReference type="EMBL" id="CP096205">
    <property type="protein sequence ID" value="UPQ79914.1"/>
    <property type="molecule type" value="Genomic_DNA"/>
</dbReference>
<sequence>MSKLMMRFLIISSLFVLFISCKTYEITNTTKIESNQKNFQNLYFSDSEKDYVYKASIEVYGKQLGGIFVAKKMNDTLHRAVLTTDFGNTLLDFEVSENSFKVNYCVDELNKKIVLNTLKDDFRLVFRQNHKVEEVFENQSHTIYKVNDGKRFNYLYESKSEKKLIQLSHTTKTKEKVVIRFEGKNTTFAEKINIEHKNIKLKIELNQISN</sequence>
<accession>A0ABY4KGJ2</accession>
<protein>
    <recommendedName>
        <fullName evidence="3">Lipoprotein</fullName>
    </recommendedName>
</protein>
<name>A0ABY4KGJ2_9FLAO</name>
<evidence type="ECO:0000313" key="2">
    <source>
        <dbReference type="Proteomes" id="UP000830583"/>
    </source>
</evidence>